<dbReference type="OrthoDB" id="548306at2759"/>
<protein>
    <submittedName>
        <fullName evidence="2">Uncharacterized protein</fullName>
    </submittedName>
</protein>
<keyword evidence="1" id="KW-0732">Signal</keyword>
<feature type="signal peptide" evidence="1">
    <location>
        <begin position="1"/>
        <end position="32"/>
    </location>
</feature>
<reference evidence="2" key="1">
    <citation type="journal article" date="2020" name="bioRxiv">
        <title>Comparative genomics of Chlamydomonas.</title>
        <authorList>
            <person name="Craig R.J."/>
            <person name="Hasan A.R."/>
            <person name="Ness R.W."/>
            <person name="Keightley P.D."/>
        </authorList>
    </citation>
    <scope>NUCLEOTIDE SEQUENCE</scope>
    <source>
        <strain evidence="2">CCAP 11/70</strain>
    </source>
</reference>
<organism evidence="2 3">
    <name type="scientific">Edaphochlamys debaryana</name>
    <dbReference type="NCBI Taxonomy" id="47281"/>
    <lineage>
        <taxon>Eukaryota</taxon>
        <taxon>Viridiplantae</taxon>
        <taxon>Chlorophyta</taxon>
        <taxon>core chlorophytes</taxon>
        <taxon>Chlorophyceae</taxon>
        <taxon>CS clade</taxon>
        <taxon>Chlamydomonadales</taxon>
        <taxon>Chlamydomonadales incertae sedis</taxon>
        <taxon>Edaphochlamys</taxon>
    </lineage>
</organism>
<accession>A0A836BPR8</accession>
<evidence type="ECO:0000313" key="2">
    <source>
        <dbReference type="EMBL" id="KAG2484227.1"/>
    </source>
</evidence>
<dbReference type="Proteomes" id="UP000612055">
    <property type="component" value="Unassembled WGS sequence"/>
</dbReference>
<feature type="chain" id="PRO_5032382430" evidence="1">
    <location>
        <begin position="33"/>
        <end position="277"/>
    </location>
</feature>
<sequence>MALHRRRCPPRPVATVAVFVCMFLFTPGPAAAQFANQWFATSGAKDAGPSLGSGQQGFFTLESANKWFQQITDPLVFGGGLSGRRPRAASSIPSANPFGWQQTRDGPNLFANRGGRGGGADFNPKDLEKMTDPLTGDQFQAFLDAVAADLDSAAITSAALNLASGIVYTVSGALATASVGLSIVTAVPVFFFGLFNLEVSAIAFLQGLQADYGSGQLSEQLITELGKINAAKEKIKSGEFIKDMTEALTQLREVRTMLKDIRTSSPLGQQWRKVMGR</sequence>
<evidence type="ECO:0000256" key="1">
    <source>
        <dbReference type="SAM" id="SignalP"/>
    </source>
</evidence>
<keyword evidence="3" id="KW-1185">Reference proteome</keyword>
<dbReference type="AlphaFoldDB" id="A0A836BPR8"/>
<dbReference type="EMBL" id="JAEHOE010000154">
    <property type="protein sequence ID" value="KAG2484227.1"/>
    <property type="molecule type" value="Genomic_DNA"/>
</dbReference>
<evidence type="ECO:0000313" key="3">
    <source>
        <dbReference type="Proteomes" id="UP000612055"/>
    </source>
</evidence>
<proteinExistence type="predicted"/>
<name>A0A836BPR8_9CHLO</name>
<comment type="caution">
    <text evidence="2">The sequence shown here is derived from an EMBL/GenBank/DDBJ whole genome shotgun (WGS) entry which is preliminary data.</text>
</comment>
<gene>
    <name evidence="2" type="ORF">HYH03_016962</name>
</gene>